<organism evidence="1 2">
    <name type="scientific">Rhizoctonia solani</name>
    <dbReference type="NCBI Taxonomy" id="456999"/>
    <lineage>
        <taxon>Eukaryota</taxon>
        <taxon>Fungi</taxon>
        <taxon>Dikarya</taxon>
        <taxon>Basidiomycota</taxon>
        <taxon>Agaricomycotina</taxon>
        <taxon>Agaricomycetes</taxon>
        <taxon>Cantharellales</taxon>
        <taxon>Ceratobasidiaceae</taxon>
        <taxon>Rhizoctonia</taxon>
    </lineage>
</organism>
<comment type="caution">
    <text evidence="1">The sequence shown here is derived from an EMBL/GenBank/DDBJ whole genome shotgun (WGS) entry which is preliminary data.</text>
</comment>
<evidence type="ECO:0000313" key="1">
    <source>
        <dbReference type="EMBL" id="CAE6519169.1"/>
    </source>
</evidence>
<proteinExistence type="predicted"/>
<protein>
    <submittedName>
        <fullName evidence="1">Uncharacterized protein</fullName>
    </submittedName>
</protein>
<name>A0A8H3HID9_9AGAM</name>
<dbReference type="Proteomes" id="UP000663843">
    <property type="component" value="Unassembled WGS sequence"/>
</dbReference>
<gene>
    <name evidence="1" type="ORF">RDB_LOCUS163176</name>
</gene>
<dbReference type="EMBL" id="CAJMWT010006703">
    <property type="protein sequence ID" value="CAE6519169.1"/>
    <property type="molecule type" value="Genomic_DNA"/>
</dbReference>
<dbReference type="AlphaFoldDB" id="A0A8H3HID9"/>
<sequence>MYSGETIRQARAKARKAKRSIRDYLPGGNSKRKCNCTKCWPYGFMWKKQTIGRHRKRYGVHPEFEAQRDASLASLLADITNPSVASASGDTLEDV</sequence>
<reference evidence="1" key="1">
    <citation type="submission" date="2021-01" db="EMBL/GenBank/DDBJ databases">
        <authorList>
            <person name="Kaushik A."/>
        </authorList>
    </citation>
    <scope>NUCLEOTIDE SEQUENCE</scope>
    <source>
        <strain evidence="1">AG2-2IIIB</strain>
    </source>
</reference>
<evidence type="ECO:0000313" key="2">
    <source>
        <dbReference type="Proteomes" id="UP000663843"/>
    </source>
</evidence>
<accession>A0A8H3HID9</accession>